<organism evidence="2">
    <name type="scientific">Lygus hesperus</name>
    <name type="common">Western plant bug</name>
    <dbReference type="NCBI Taxonomy" id="30085"/>
    <lineage>
        <taxon>Eukaryota</taxon>
        <taxon>Metazoa</taxon>
        <taxon>Ecdysozoa</taxon>
        <taxon>Arthropoda</taxon>
        <taxon>Hexapoda</taxon>
        <taxon>Insecta</taxon>
        <taxon>Pterygota</taxon>
        <taxon>Neoptera</taxon>
        <taxon>Paraneoptera</taxon>
        <taxon>Hemiptera</taxon>
        <taxon>Heteroptera</taxon>
        <taxon>Panheteroptera</taxon>
        <taxon>Cimicomorpha</taxon>
        <taxon>Miridae</taxon>
        <taxon>Mirini</taxon>
        <taxon>Lygus</taxon>
    </lineage>
</organism>
<dbReference type="SUPFAM" id="SSF55797">
    <property type="entry name" value="PR-1-like"/>
    <property type="match status" value="1"/>
</dbReference>
<feature type="non-terminal residue" evidence="2">
    <location>
        <position position="221"/>
    </location>
</feature>
<dbReference type="SMART" id="SM00198">
    <property type="entry name" value="SCP"/>
    <property type="match status" value="1"/>
</dbReference>
<dbReference type="InterPro" id="IPR035940">
    <property type="entry name" value="CAP_sf"/>
</dbReference>
<dbReference type="EMBL" id="GBHO01043337">
    <property type="protein sequence ID" value="JAG00267.1"/>
    <property type="molecule type" value="Transcribed_RNA"/>
</dbReference>
<dbReference type="InterPro" id="IPR014044">
    <property type="entry name" value="CAP_dom"/>
</dbReference>
<dbReference type="PANTHER" id="PTHR10334">
    <property type="entry name" value="CYSTEINE-RICH SECRETORY PROTEIN-RELATED"/>
    <property type="match status" value="1"/>
</dbReference>
<dbReference type="PROSITE" id="PS01009">
    <property type="entry name" value="CRISP_1"/>
    <property type="match status" value="1"/>
</dbReference>
<reference evidence="2" key="2">
    <citation type="submission" date="2014-07" db="EMBL/GenBank/DDBJ databases">
        <authorList>
            <person name="Hull J."/>
        </authorList>
    </citation>
    <scope>NUCLEOTIDE SEQUENCE</scope>
</reference>
<dbReference type="PRINTS" id="PR00838">
    <property type="entry name" value="V5ALLERGEN"/>
</dbReference>
<feature type="domain" description="SCP" evidence="1">
    <location>
        <begin position="1"/>
        <end position="147"/>
    </location>
</feature>
<evidence type="ECO:0000313" key="2">
    <source>
        <dbReference type="EMBL" id="JAG00267.1"/>
    </source>
</evidence>
<dbReference type="InterPro" id="IPR001283">
    <property type="entry name" value="CRISP-related"/>
</dbReference>
<dbReference type="Pfam" id="PF00188">
    <property type="entry name" value="CAP"/>
    <property type="match status" value="1"/>
</dbReference>
<name>A0A0A9VVK0_LYGHE</name>
<dbReference type="CDD" id="cd05380">
    <property type="entry name" value="CAP_euk"/>
    <property type="match status" value="1"/>
</dbReference>
<dbReference type="GO" id="GO:0005576">
    <property type="term" value="C:extracellular region"/>
    <property type="evidence" value="ECO:0007669"/>
    <property type="project" value="UniProtKB-SubCell"/>
</dbReference>
<accession>A0A0A9VVK0</accession>
<protein>
    <submittedName>
        <fullName evidence="2">Venom allergen 5</fullName>
    </submittedName>
</protein>
<dbReference type="PRINTS" id="PR00837">
    <property type="entry name" value="V5TPXLIKE"/>
</dbReference>
<dbReference type="Gene3D" id="3.40.33.10">
    <property type="entry name" value="CAP"/>
    <property type="match status" value="1"/>
</dbReference>
<feature type="non-terminal residue" evidence="2">
    <location>
        <position position="1"/>
    </location>
</feature>
<gene>
    <name evidence="2" type="primary">VA5_0</name>
    <name evidence="2" type="ORF">CM83_17841</name>
</gene>
<dbReference type="AlphaFoldDB" id="A0A0A9VVK0"/>
<proteinExistence type="predicted"/>
<dbReference type="InterPro" id="IPR018244">
    <property type="entry name" value="Allrgn_V5/Tpx1_CS"/>
</dbReference>
<sequence>HNAYRNKLAGGEMPGWPTAANMRQMSWDCQIECVALRWAKQCVPGHDKCRSTPMFGYVGQNYAEAGSTANFPTNDGGFIGWTDKEIGLIANPASMVQKFQGGAWGHFTQVVWAASYKLGCGEIHTTKGKFKYVVTVCNFGPGGNIYETEMYLTGTPASKCPDGTQISKEYPNLCSGSDNVAPSKPNDTSAFECPVCSGVAFRRGILVLIVCALLQLNEIII</sequence>
<evidence type="ECO:0000259" key="1">
    <source>
        <dbReference type="SMART" id="SM00198"/>
    </source>
</evidence>
<dbReference type="InterPro" id="IPR002413">
    <property type="entry name" value="V5_allergen-like"/>
</dbReference>
<reference evidence="2" key="1">
    <citation type="journal article" date="2014" name="PLoS ONE">
        <title>Transcriptome-Based Identification of ABC Transporters in the Western Tarnished Plant Bug Lygus hesperus.</title>
        <authorList>
            <person name="Hull J.J."/>
            <person name="Chaney K."/>
            <person name="Geib S.M."/>
            <person name="Fabrick J.A."/>
            <person name="Brent C.S."/>
            <person name="Walsh D."/>
            <person name="Lavine L.C."/>
        </authorList>
    </citation>
    <scope>NUCLEOTIDE SEQUENCE</scope>
</reference>